<evidence type="ECO:0000259" key="1">
    <source>
        <dbReference type="PROSITE" id="PS50222"/>
    </source>
</evidence>
<dbReference type="InterPro" id="IPR002048">
    <property type="entry name" value="EF_hand_dom"/>
</dbReference>
<evidence type="ECO:0000313" key="3">
    <source>
        <dbReference type="Proteomes" id="UP001258017"/>
    </source>
</evidence>
<evidence type="ECO:0000313" key="2">
    <source>
        <dbReference type="EMBL" id="KAK2586253.1"/>
    </source>
</evidence>
<dbReference type="PROSITE" id="PS50222">
    <property type="entry name" value="EF_HAND_2"/>
    <property type="match status" value="1"/>
</dbReference>
<dbReference type="Proteomes" id="UP001258017">
    <property type="component" value="Unassembled WGS sequence"/>
</dbReference>
<comment type="caution">
    <text evidence="2">The sequence shown here is derived from an EMBL/GenBank/DDBJ whole genome shotgun (WGS) entry which is preliminary data.</text>
</comment>
<proteinExistence type="predicted"/>
<organism evidence="2 3">
    <name type="scientific">Odynerus spinipes</name>
    <dbReference type="NCBI Taxonomy" id="1348599"/>
    <lineage>
        <taxon>Eukaryota</taxon>
        <taxon>Metazoa</taxon>
        <taxon>Ecdysozoa</taxon>
        <taxon>Arthropoda</taxon>
        <taxon>Hexapoda</taxon>
        <taxon>Insecta</taxon>
        <taxon>Pterygota</taxon>
        <taxon>Neoptera</taxon>
        <taxon>Endopterygota</taxon>
        <taxon>Hymenoptera</taxon>
        <taxon>Apocrita</taxon>
        <taxon>Aculeata</taxon>
        <taxon>Vespoidea</taxon>
        <taxon>Vespidae</taxon>
        <taxon>Eumeninae</taxon>
        <taxon>Odynerus</taxon>
    </lineage>
</organism>
<reference evidence="2" key="1">
    <citation type="submission" date="2021-08" db="EMBL/GenBank/DDBJ databases">
        <authorList>
            <person name="Misof B."/>
            <person name="Oliver O."/>
            <person name="Podsiadlowski L."/>
            <person name="Donath A."/>
            <person name="Peters R."/>
            <person name="Mayer C."/>
            <person name="Rust J."/>
            <person name="Gunkel S."/>
            <person name="Lesny P."/>
            <person name="Martin S."/>
            <person name="Oeyen J.P."/>
            <person name="Petersen M."/>
            <person name="Panagiotis P."/>
            <person name="Wilbrandt J."/>
            <person name="Tanja T."/>
        </authorList>
    </citation>
    <scope>NUCLEOTIDE SEQUENCE</scope>
    <source>
        <strain evidence="2">GBR_01_08_01A</strain>
        <tissue evidence="2">Thorax + abdomen</tissue>
    </source>
</reference>
<dbReference type="GO" id="GO:0005509">
    <property type="term" value="F:calcium ion binding"/>
    <property type="evidence" value="ECO:0007669"/>
    <property type="project" value="InterPro"/>
</dbReference>
<feature type="domain" description="EF-hand" evidence="1">
    <location>
        <begin position="1"/>
        <end position="24"/>
    </location>
</feature>
<dbReference type="AlphaFoldDB" id="A0AAD9RVK9"/>
<sequence length="68" mass="7869">MDSNLDGYLNYQEAKAAMRALGLAINKSFVLSVIHMYDKRGNNTICFDDFYYVVDEAEFMEIMSELEN</sequence>
<reference evidence="2" key="2">
    <citation type="journal article" date="2023" name="Commun. Biol.">
        <title>Intrasexual cuticular hydrocarbon dimorphism in a wasp sheds light on hydrocarbon biosynthesis genes in Hymenoptera.</title>
        <authorList>
            <person name="Moris V.C."/>
            <person name="Podsiadlowski L."/>
            <person name="Martin S."/>
            <person name="Oeyen J.P."/>
            <person name="Donath A."/>
            <person name="Petersen M."/>
            <person name="Wilbrandt J."/>
            <person name="Misof B."/>
            <person name="Liedtke D."/>
            <person name="Thamm M."/>
            <person name="Scheiner R."/>
            <person name="Schmitt T."/>
            <person name="Niehuis O."/>
        </authorList>
    </citation>
    <scope>NUCLEOTIDE SEQUENCE</scope>
    <source>
        <strain evidence="2">GBR_01_08_01A</strain>
    </source>
</reference>
<name>A0AAD9RVK9_9HYME</name>
<accession>A0AAD9RVK9</accession>
<dbReference type="SUPFAM" id="SSF47473">
    <property type="entry name" value="EF-hand"/>
    <property type="match status" value="1"/>
</dbReference>
<gene>
    <name evidence="2" type="ORF">KPH14_001509</name>
</gene>
<protein>
    <recommendedName>
        <fullName evidence="1">EF-hand domain-containing protein</fullName>
    </recommendedName>
</protein>
<keyword evidence="3" id="KW-1185">Reference proteome</keyword>
<dbReference type="EMBL" id="JAIFRP010000014">
    <property type="protein sequence ID" value="KAK2586253.1"/>
    <property type="molecule type" value="Genomic_DNA"/>
</dbReference>
<dbReference type="Gene3D" id="1.10.238.10">
    <property type="entry name" value="EF-hand"/>
    <property type="match status" value="1"/>
</dbReference>
<dbReference type="InterPro" id="IPR011992">
    <property type="entry name" value="EF-hand-dom_pair"/>
</dbReference>